<keyword evidence="4 6" id="KW-0378">Hydrolase</keyword>
<dbReference type="GO" id="GO:0008441">
    <property type="term" value="F:3'(2'),5'-bisphosphate nucleotidase activity"/>
    <property type="evidence" value="ECO:0007669"/>
    <property type="project" value="UniProtKB-UniRule"/>
</dbReference>
<keyword evidence="2 6" id="KW-1003">Cell membrane</keyword>
<keyword evidence="5 6" id="KW-0472">Membrane</keyword>
<evidence type="ECO:0000256" key="4">
    <source>
        <dbReference type="ARBA" id="ARBA00022801"/>
    </source>
</evidence>
<dbReference type="Gene3D" id="3.40.190.80">
    <property type="match status" value="1"/>
</dbReference>
<keyword evidence="6 7" id="KW-0460">Magnesium</keyword>
<comment type="subcellular location">
    <subcellularLocation>
        <location evidence="6">Cell inner membrane</location>
        <topology evidence="6">Peripheral membrane protein</topology>
        <orientation evidence="6">Cytoplasmic side</orientation>
    </subcellularLocation>
</comment>
<dbReference type="OrthoDB" id="9785695at2"/>
<organism evidence="8 9">
    <name type="scientific">Commensalibacter melissae</name>
    <dbReference type="NCBI Taxonomy" id="2070537"/>
    <lineage>
        <taxon>Bacteria</taxon>
        <taxon>Pseudomonadati</taxon>
        <taxon>Pseudomonadota</taxon>
        <taxon>Alphaproteobacteria</taxon>
        <taxon>Acetobacterales</taxon>
        <taxon>Acetobacteraceae</taxon>
    </lineage>
</organism>
<reference evidence="8 9" key="1">
    <citation type="submission" date="2018-05" db="EMBL/GenBank/DDBJ databases">
        <title>Reference genomes for bee gut microbiota database.</title>
        <authorList>
            <person name="Ellegaard K.M."/>
        </authorList>
    </citation>
    <scope>NUCLEOTIDE SEQUENCE [LARGE SCALE GENOMIC DNA]</scope>
    <source>
        <strain evidence="8 9">ESL0284</strain>
    </source>
</reference>
<feature type="binding site" evidence="6">
    <location>
        <position position="92"/>
    </location>
    <ligand>
        <name>Mg(2+)</name>
        <dbReference type="ChEBI" id="CHEBI:18420"/>
        <label>2</label>
    </ligand>
</feature>
<dbReference type="NCBIfam" id="TIGR01331">
    <property type="entry name" value="bisphos_cysQ"/>
    <property type="match status" value="1"/>
</dbReference>
<feature type="binding site" evidence="6">
    <location>
        <position position="216"/>
    </location>
    <ligand>
        <name>Mg(2+)</name>
        <dbReference type="ChEBI" id="CHEBI:18420"/>
        <label>2</label>
    </ligand>
</feature>
<feature type="binding site" evidence="7">
    <location>
        <position position="70"/>
    </location>
    <ligand>
        <name>Mg(2+)</name>
        <dbReference type="ChEBI" id="CHEBI:18420"/>
        <label>1</label>
        <note>catalytic</note>
    </ligand>
</feature>
<feature type="binding site" evidence="7">
    <location>
        <position position="216"/>
    </location>
    <ligand>
        <name>Mg(2+)</name>
        <dbReference type="ChEBI" id="CHEBI:18420"/>
        <label>1</label>
        <note>catalytic</note>
    </ligand>
</feature>
<feature type="binding site" evidence="6">
    <location>
        <position position="89"/>
    </location>
    <ligand>
        <name>Mg(2+)</name>
        <dbReference type="ChEBI" id="CHEBI:18420"/>
        <label>2</label>
    </ligand>
</feature>
<feature type="binding site" evidence="6">
    <location>
        <begin position="91"/>
        <end position="94"/>
    </location>
    <ligand>
        <name>substrate</name>
    </ligand>
</feature>
<keyword evidence="6 7" id="KW-0479">Metal-binding</keyword>
<dbReference type="SUPFAM" id="SSF56655">
    <property type="entry name" value="Carbohydrate phosphatase"/>
    <property type="match status" value="1"/>
</dbReference>
<dbReference type="PROSITE" id="PS00630">
    <property type="entry name" value="IMP_2"/>
    <property type="match status" value="1"/>
</dbReference>
<dbReference type="GO" id="GO:0050427">
    <property type="term" value="P:3'-phosphoadenosine 5'-phosphosulfate metabolic process"/>
    <property type="evidence" value="ECO:0007669"/>
    <property type="project" value="TreeGrafter"/>
</dbReference>
<protein>
    <recommendedName>
        <fullName evidence="6">3'(2'),5'-bisphosphate nucleotidase CysQ</fullName>
        <ecNumber evidence="6">3.1.3.7</ecNumber>
    </recommendedName>
    <alternativeName>
        <fullName evidence="6">3'(2'),5-bisphosphonucleoside 3'(2')-phosphohydrolase</fullName>
    </alternativeName>
    <alternativeName>
        <fullName evidence="6">3'-phosphoadenosine 5'-phosphate phosphatase</fullName>
        <shortName evidence="6">PAP phosphatase</shortName>
    </alternativeName>
</protein>
<feature type="binding site" evidence="6">
    <location>
        <position position="89"/>
    </location>
    <ligand>
        <name>Mg(2+)</name>
        <dbReference type="ChEBI" id="CHEBI:18420"/>
        <label>1</label>
    </ligand>
</feature>
<sequence>MTHFSDTELVSRVISIAQQAADEINSIRKTNFDIKIKDDSSPVTEADKASEVIIIQGLKKYTPSIPVIAEEEIASGIQIPVKSEFWLVDPLDGTKGFIQHSDNFTINIGLIRDHKPVLGVVACPAYHEYFFGVVNKGAWKIDKTGRIIPIHVLSPPNQQFRVLFSPRCIKNPSFEKFLKLFNTSSVERFGSTLKILRIAEGKADLHPRFSPTMEWDTAAPQAILEAAGGIIHDFNNQPLQYGKKNWRNHNFYCSSIPIDSYLKNTDF</sequence>
<evidence type="ECO:0000256" key="6">
    <source>
        <dbReference type="HAMAP-Rule" id="MF_02095"/>
    </source>
</evidence>
<feature type="binding site" evidence="6">
    <location>
        <position position="91"/>
    </location>
    <ligand>
        <name>Mg(2+)</name>
        <dbReference type="ChEBI" id="CHEBI:18420"/>
        <label>1</label>
    </ligand>
</feature>
<feature type="binding site" evidence="7">
    <location>
        <position position="92"/>
    </location>
    <ligand>
        <name>Mg(2+)</name>
        <dbReference type="ChEBI" id="CHEBI:18420"/>
        <label>1</label>
        <note>catalytic</note>
    </ligand>
</feature>
<dbReference type="GO" id="GO:0000103">
    <property type="term" value="P:sulfate assimilation"/>
    <property type="evidence" value="ECO:0007669"/>
    <property type="project" value="TreeGrafter"/>
</dbReference>
<keyword evidence="3 6" id="KW-0997">Cell inner membrane</keyword>
<dbReference type="Pfam" id="PF00459">
    <property type="entry name" value="Inositol_P"/>
    <property type="match status" value="1"/>
</dbReference>
<keyword evidence="9" id="KW-1185">Reference proteome</keyword>
<comment type="similarity">
    <text evidence="1 6">Belongs to the inositol monophosphatase superfamily. CysQ family.</text>
</comment>
<dbReference type="Gene3D" id="3.30.540.10">
    <property type="entry name" value="Fructose-1,6-Bisphosphatase, subunit A, domain 1"/>
    <property type="match status" value="1"/>
</dbReference>
<comment type="caution">
    <text evidence="8">The sequence shown here is derived from an EMBL/GenBank/DDBJ whole genome shotgun (WGS) entry which is preliminary data.</text>
</comment>
<feature type="binding site" evidence="6">
    <location>
        <position position="70"/>
    </location>
    <ligand>
        <name>substrate</name>
    </ligand>
</feature>
<proteinExistence type="inferred from homology"/>
<evidence type="ECO:0000256" key="7">
    <source>
        <dbReference type="PIRSR" id="PIRSR600760-2"/>
    </source>
</evidence>
<dbReference type="InterPro" id="IPR020550">
    <property type="entry name" value="Inositol_monophosphatase_CS"/>
</dbReference>
<gene>
    <name evidence="6 8" type="primary">cysQ</name>
    <name evidence="8" type="ORF">DK869_02185</name>
</gene>
<dbReference type="RefSeq" id="WP_110438346.1">
    <property type="nucleotide sequence ID" value="NZ_CP046393.1"/>
</dbReference>
<evidence type="ECO:0000256" key="1">
    <source>
        <dbReference type="ARBA" id="ARBA00005289"/>
    </source>
</evidence>
<dbReference type="AlphaFoldDB" id="A0A318N3N8"/>
<dbReference type="PRINTS" id="PR00377">
    <property type="entry name" value="IMPHPHTASES"/>
</dbReference>
<comment type="function">
    <text evidence="6">Converts adenosine-3',5'-bisphosphate (PAP) to AMP.</text>
</comment>
<dbReference type="PANTHER" id="PTHR43028:SF5">
    <property type="entry name" value="3'(2'),5'-BISPHOSPHATE NUCLEOTIDASE 1"/>
    <property type="match status" value="1"/>
</dbReference>
<dbReference type="EMBL" id="QGLT01000001">
    <property type="protein sequence ID" value="PXZ01827.1"/>
    <property type="molecule type" value="Genomic_DNA"/>
</dbReference>
<evidence type="ECO:0000313" key="8">
    <source>
        <dbReference type="EMBL" id="PXZ01827.1"/>
    </source>
</evidence>
<feature type="binding site" evidence="6">
    <location>
        <position position="70"/>
    </location>
    <ligand>
        <name>Mg(2+)</name>
        <dbReference type="ChEBI" id="CHEBI:18420"/>
        <label>1</label>
    </ligand>
</feature>
<feature type="binding site" evidence="7">
    <location>
        <position position="89"/>
    </location>
    <ligand>
        <name>Mg(2+)</name>
        <dbReference type="ChEBI" id="CHEBI:18420"/>
        <label>1</label>
        <note>catalytic</note>
    </ligand>
</feature>
<dbReference type="InterPro" id="IPR000760">
    <property type="entry name" value="Inositol_monophosphatase-like"/>
</dbReference>
<evidence type="ECO:0000256" key="3">
    <source>
        <dbReference type="ARBA" id="ARBA00022519"/>
    </source>
</evidence>
<feature type="binding site" evidence="6">
    <location>
        <position position="216"/>
    </location>
    <ligand>
        <name>substrate</name>
    </ligand>
</feature>
<name>A0A318N3N8_9PROT</name>
<evidence type="ECO:0000313" key="9">
    <source>
        <dbReference type="Proteomes" id="UP000247565"/>
    </source>
</evidence>
<feature type="binding site" evidence="7">
    <location>
        <position position="91"/>
    </location>
    <ligand>
        <name>Mg(2+)</name>
        <dbReference type="ChEBI" id="CHEBI:18420"/>
        <label>1</label>
        <note>catalytic</note>
    </ligand>
</feature>
<accession>A0A318N3N8</accession>
<dbReference type="Proteomes" id="UP000247565">
    <property type="component" value="Unassembled WGS sequence"/>
</dbReference>
<dbReference type="GO" id="GO:0046854">
    <property type="term" value="P:phosphatidylinositol phosphate biosynthetic process"/>
    <property type="evidence" value="ECO:0007669"/>
    <property type="project" value="InterPro"/>
</dbReference>
<dbReference type="PANTHER" id="PTHR43028">
    <property type="entry name" value="3'(2'),5'-BISPHOSPHATE NUCLEOTIDASE 1"/>
    <property type="match status" value="1"/>
</dbReference>
<evidence type="ECO:0000256" key="5">
    <source>
        <dbReference type="ARBA" id="ARBA00023136"/>
    </source>
</evidence>
<evidence type="ECO:0000256" key="2">
    <source>
        <dbReference type="ARBA" id="ARBA00022475"/>
    </source>
</evidence>
<dbReference type="GO" id="GO:0000287">
    <property type="term" value="F:magnesium ion binding"/>
    <property type="evidence" value="ECO:0007669"/>
    <property type="project" value="UniProtKB-UniRule"/>
</dbReference>
<dbReference type="InterPro" id="IPR050725">
    <property type="entry name" value="CysQ/Inositol_MonoPase"/>
</dbReference>
<dbReference type="HAMAP" id="MF_02095">
    <property type="entry name" value="CysQ"/>
    <property type="match status" value="1"/>
</dbReference>
<dbReference type="EC" id="3.1.3.7" evidence="6"/>
<comment type="cofactor">
    <cofactor evidence="6 7">
        <name>Mg(2+)</name>
        <dbReference type="ChEBI" id="CHEBI:18420"/>
    </cofactor>
</comment>
<dbReference type="InterPro" id="IPR006240">
    <property type="entry name" value="CysQ"/>
</dbReference>
<comment type="catalytic activity">
    <reaction evidence="6">
        <text>adenosine 3',5'-bisphosphate + H2O = AMP + phosphate</text>
        <dbReference type="Rhea" id="RHEA:10040"/>
        <dbReference type="ChEBI" id="CHEBI:15377"/>
        <dbReference type="ChEBI" id="CHEBI:43474"/>
        <dbReference type="ChEBI" id="CHEBI:58343"/>
        <dbReference type="ChEBI" id="CHEBI:456215"/>
        <dbReference type="EC" id="3.1.3.7"/>
    </reaction>
</comment>
<dbReference type="CDD" id="cd01638">
    <property type="entry name" value="CysQ"/>
    <property type="match status" value="1"/>
</dbReference>
<dbReference type="GO" id="GO:0005886">
    <property type="term" value="C:plasma membrane"/>
    <property type="evidence" value="ECO:0007669"/>
    <property type="project" value="UniProtKB-SubCell"/>
</dbReference>